<dbReference type="InterPro" id="IPR036236">
    <property type="entry name" value="Znf_C2H2_sf"/>
</dbReference>
<evidence type="ECO:0000313" key="12">
    <source>
        <dbReference type="EMBL" id="CAD6926373.1"/>
    </source>
</evidence>
<evidence type="ECO:0000313" key="14">
    <source>
        <dbReference type="Proteomes" id="UP000077671"/>
    </source>
</evidence>
<dbReference type="GO" id="GO:0003676">
    <property type="term" value="F:nucleic acid binding"/>
    <property type="evidence" value="ECO:0007669"/>
    <property type="project" value="InterPro"/>
</dbReference>
<dbReference type="Pfam" id="PF16835">
    <property type="entry name" value="SF3A2"/>
    <property type="match status" value="1"/>
</dbReference>
<keyword evidence="4" id="KW-0479">Metal-binding</keyword>
<feature type="domain" description="Matrin-type" evidence="11">
    <location>
        <begin position="52"/>
        <end position="82"/>
    </location>
</feature>
<keyword evidence="15" id="KW-1185">Reference proteome</keyword>
<dbReference type="Pfam" id="PF12874">
    <property type="entry name" value="zf-met"/>
    <property type="match status" value="1"/>
</dbReference>
<dbReference type="InterPro" id="IPR031781">
    <property type="entry name" value="SF3A2_dom"/>
</dbReference>
<dbReference type="InterPro" id="IPR000690">
    <property type="entry name" value="Matrin/U1-C_Znf_C2H2"/>
</dbReference>
<evidence type="ECO:0000256" key="4">
    <source>
        <dbReference type="ARBA" id="ARBA00022723"/>
    </source>
</evidence>
<evidence type="ECO:0000256" key="1">
    <source>
        <dbReference type="ARBA" id="ARBA00004123"/>
    </source>
</evidence>
<keyword evidence="5" id="KW-0747">Spliceosome</keyword>
<reference evidence="13" key="2">
    <citation type="journal article" date="2019" name="IMA Fungus">
        <title>Genome sequencing and comparison of five Tilletia species to identify candidate genes for the detection of regulated species infecting wheat.</title>
        <authorList>
            <person name="Nguyen H.D.T."/>
            <person name="Sultana T."/>
            <person name="Kesanakurti P."/>
            <person name="Hambleton S."/>
        </authorList>
    </citation>
    <scope>NUCLEOTIDE SEQUENCE</scope>
    <source>
        <strain evidence="13">DAOMC 238032</strain>
    </source>
</reference>
<dbReference type="PROSITE" id="PS50171">
    <property type="entry name" value="ZF_MATRIN"/>
    <property type="match status" value="1"/>
</dbReference>
<evidence type="ECO:0000256" key="3">
    <source>
        <dbReference type="ARBA" id="ARBA00022664"/>
    </source>
</evidence>
<accession>A0A177SZA4</accession>
<evidence type="ECO:0000313" key="13">
    <source>
        <dbReference type="EMBL" id="KAE8237770.1"/>
    </source>
</evidence>
<dbReference type="Proteomes" id="UP000836402">
    <property type="component" value="Unassembled WGS sequence"/>
</dbReference>
<evidence type="ECO:0000259" key="11">
    <source>
        <dbReference type="PROSITE" id="PS50171"/>
    </source>
</evidence>
<dbReference type="GO" id="GO:0008270">
    <property type="term" value="F:zinc ion binding"/>
    <property type="evidence" value="ECO:0007669"/>
    <property type="project" value="UniProtKB-KW"/>
</dbReference>
<reference evidence="12" key="3">
    <citation type="submission" date="2020-10" db="EMBL/GenBank/DDBJ databases">
        <authorList>
            <person name="Sedaghatjoo S."/>
        </authorList>
    </citation>
    <scope>NUCLEOTIDE SEQUENCE</scope>
    <source>
        <strain evidence="12">AZH3</strain>
    </source>
</reference>
<keyword evidence="6" id="KW-0863">Zinc-finger</keyword>
<evidence type="ECO:0000256" key="2">
    <source>
        <dbReference type="ARBA" id="ARBA00008995"/>
    </source>
</evidence>
<feature type="region of interest" description="Disordered" evidence="10">
    <location>
        <begin position="1"/>
        <end position="20"/>
    </location>
</feature>
<dbReference type="SMART" id="SM00451">
    <property type="entry name" value="ZnF_U1"/>
    <property type="match status" value="1"/>
</dbReference>
<dbReference type="InterPro" id="IPR013087">
    <property type="entry name" value="Znf_C2H2_type"/>
</dbReference>
<dbReference type="PANTHER" id="PTHR23205">
    <property type="entry name" value="SPLICING FACTOR 3A SUBUNIT 2"/>
    <property type="match status" value="1"/>
</dbReference>
<evidence type="ECO:0000313" key="15">
    <source>
        <dbReference type="Proteomes" id="UP000836402"/>
    </source>
</evidence>
<dbReference type="AlphaFoldDB" id="A0A177SZA4"/>
<evidence type="ECO:0000256" key="6">
    <source>
        <dbReference type="ARBA" id="ARBA00022771"/>
    </source>
</evidence>
<sequence length="317" mass="34345">MDYQNRAGNKGAGVAGASEANVDRRERLRRLALETIDLAKDPYILRNHLGSLECRLCLTLHTNEGSYLAHTQGKKHQTNLARRAAKEAKDAARGVGGPGFGAIGYKGTLMITGANAIPEKPKKRFNKIGRPGYNVTKIREPLLPEEAIEASKRLADKEDAAAVAKAAKEGGGTEDAAIDLDADADADADMEETEQTHTHGAVSGPGGRQGLLFQVQLPLIAPNVKPLHRFMSSFEQTVEPQSRAYQYLVVAAEPYETIAFKIPSRMVERKDGVALPDNGTAAAIRGSIAPGRVIDEPPTWSHWSPDSKTYTIQVIFR</sequence>
<keyword evidence="7" id="KW-0862">Zinc</keyword>
<dbReference type="GO" id="GO:0071004">
    <property type="term" value="C:U2-type prespliceosome"/>
    <property type="evidence" value="ECO:0007669"/>
    <property type="project" value="TreeGrafter"/>
</dbReference>
<dbReference type="SMART" id="SM01050">
    <property type="entry name" value="CactinC_cactus"/>
    <property type="match status" value="1"/>
</dbReference>
<evidence type="ECO:0000256" key="5">
    <source>
        <dbReference type="ARBA" id="ARBA00022728"/>
    </source>
</evidence>
<dbReference type="PANTHER" id="PTHR23205:SF0">
    <property type="entry name" value="SPLICING FACTOR 3A SUBUNIT 2"/>
    <property type="match status" value="1"/>
</dbReference>
<dbReference type="EMBL" id="CAJHJG010003100">
    <property type="protein sequence ID" value="CAD6926373.1"/>
    <property type="molecule type" value="Genomic_DNA"/>
</dbReference>
<organism evidence="13 14">
    <name type="scientific">Tilletia caries</name>
    <name type="common">wheat bunt fungus</name>
    <dbReference type="NCBI Taxonomy" id="13290"/>
    <lineage>
        <taxon>Eukaryota</taxon>
        <taxon>Fungi</taxon>
        <taxon>Dikarya</taxon>
        <taxon>Basidiomycota</taxon>
        <taxon>Ustilaginomycotina</taxon>
        <taxon>Exobasidiomycetes</taxon>
        <taxon>Tilletiales</taxon>
        <taxon>Tilletiaceae</taxon>
        <taxon>Tilletia</taxon>
    </lineage>
</organism>
<dbReference type="GO" id="GO:0005686">
    <property type="term" value="C:U2 snRNP"/>
    <property type="evidence" value="ECO:0007669"/>
    <property type="project" value="TreeGrafter"/>
</dbReference>
<keyword evidence="8" id="KW-0508">mRNA splicing</keyword>
<comment type="caution">
    <text evidence="13">The sequence shown here is derived from an EMBL/GenBank/DDBJ whole genome shotgun (WGS) entry which is preliminary data.</text>
</comment>
<keyword evidence="3" id="KW-0507">mRNA processing</keyword>
<dbReference type="Gene3D" id="2.60.40.2690">
    <property type="match status" value="1"/>
</dbReference>
<dbReference type="EMBL" id="LWDD02003215">
    <property type="protein sequence ID" value="KAE8237770.1"/>
    <property type="molecule type" value="Genomic_DNA"/>
</dbReference>
<gene>
    <name evidence="13" type="ORF">A4X03_0g9042</name>
    <name evidence="12" type="ORF">JKIAZH3_G9365</name>
</gene>
<dbReference type="InterPro" id="IPR052092">
    <property type="entry name" value="SF3A2"/>
</dbReference>
<comment type="similarity">
    <text evidence="2">Belongs to the SF3A2 family.</text>
</comment>
<name>A0A177SZA4_9BASI</name>
<evidence type="ECO:0000256" key="8">
    <source>
        <dbReference type="ARBA" id="ARBA00023187"/>
    </source>
</evidence>
<dbReference type="Proteomes" id="UP000077671">
    <property type="component" value="Unassembled WGS sequence"/>
</dbReference>
<evidence type="ECO:0000256" key="10">
    <source>
        <dbReference type="SAM" id="MobiDB-lite"/>
    </source>
</evidence>
<protein>
    <recommendedName>
        <fullName evidence="11">Matrin-type domain-containing protein</fullName>
    </recommendedName>
</protein>
<evidence type="ECO:0000256" key="7">
    <source>
        <dbReference type="ARBA" id="ARBA00022833"/>
    </source>
</evidence>
<dbReference type="SUPFAM" id="SSF57667">
    <property type="entry name" value="beta-beta-alpha zinc fingers"/>
    <property type="match status" value="1"/>
</dbReference>
<keyword evidence="9" id="KW-0539">Nucleus</keyword>
<comment type="subcellular location">
    <subcellularLocation>
        <location evidence="1">Nucleus</location>
    </subcellularLocation>
</comment>
<dbReference type="GO" id="GO:0000245">
    <property type="term" value="P:spliceosomal complex assembly"/>
    <property type="evidence" value="ECO:0007669"/>
    <property type="project" value="TreeGrafter"/>
</dbReference>
<evidence type="ECO:0000256" key="9">
    <source>
        <dbReference type="ARBA" id="ARBA00023242"/>
    </source>
</evidence>
<dbReference type="InterPro" id="IPR003604">
    <property type="entry name" value="Matrin/U1-like-C_Znf_C2H2"/>
</dbReference>
<proteinExistence type="inferred from homology"/>
<dbReference type="GO" id="GO:0071013">
    <property type="term" value="C:catalytic step 2 spliceosome"/>
    <property type="evidence" value="ECO:0007669"/>
    <property type="project" value="TreeGrafter"/>
</dbReference>
<reference evidence="13" key="1">
    <citation type="submission" date="2016-04" db="EMBL/GenBank/DDBJ databases">
        <authorList>
            <person name="Nguyen H.D."/>
            <person name="Kesanakurti P."/>
            <person name="Cullis J."/>
            <person name="Levesque C.A."/>
            <person name="Hambleton S."/>
        </authorList>
    </citation>
    <scope>NUCLEOTIDE SEQUENCE</scope>
    <source>
        <strain evidence="13">DAOMC 238032</strain>
    </source>
</reference>